<organism evidence="3 4">
    <name type="scientific">Glomus cerebriforme</name>
    <dbReference type="NCBI Taxonomy" id="658196"/>
    <lineage>
        <taxon>Eukaryota</taxon>
        <taxon>Fungi</taxon>
        <taxon>Fungi incertae sedis</taxon>
        <taxon>Mucoromycota</taxon>
        <taxon>Glomeromycotina</taxon>
        <taxon>Glomeromycetes</taxon>
        <taxon>Glomerales</taxon>
        <taxon>Glomeraceae</taxon>
        <taxon>Glomus</taxon>
    </lineage>
</organism>
<sequence length="733" mass="83844">MHNFPLELSLNDTPVQQMSTTLRRQRRASFTTTSLVKYDNVVGVSGKNKKLTTLFVQEYQEEEEEEEKQQVVENNCPPIEDLIRQLQSELQQTRALVAELETRLELTEQTSQVIVGELKHLLSENESESHTTAVEIEEIDQESDKGDDMKLDLDDDEFYISSSLMNQTYQEEIEEIPSINDEREVTSPKLSSQIESTTTMSTSSSESSIIQHADDNDSFNRICSALQNLINDGQVALQKPNSSSSNQLLGLPQTTTRPRAQSWSSNVSNWIMNHYNPSPMMCECGSCWLCLESSGSSLSSTTKTTPKSSRANSMSSAQHSSLSLTSQQRESYNRQVNLAGIKKQYRKKLESRFDYRKSCDDLEMELQKLISTAISTGMEHGLMHSPIYRQYSECMERDDSTSDSYFTHQDKSHHYNYFRNRDDETSDESYDENGEEKFSRFPTSFPKSFEIFCEREQFKELENAILNDNNNDSKKGSSKWRRRIWNYLQKIGLKFNNNDDNNNNKENYNKNLDDDNEDEGYDSYKSYSSYNSSWKSSSRDEQENLNDEYSSNPFPSSFINTLNIGQNINFNVNLINSTTNNITTNFNEIDNSIHTTSTTNNNYNCDNTTINNYEEKSSQSQLNITKGDFASKKFQSLASKCTNFLAMIGLMISMSQTIATTKSVTPTLMRIAARNIIRSRAKGRRSGRDMILMIKVIKYVTVLFVGWAAGRIGKKQKESSDENNRITEIPSNN</sequence>
<evidence type="ECO:0000313" key="3">
    <source>
        <dbReference type="EMBL" id="RIA84889.1"/>
    </source>
</evidence>
<name>A0A397SJ16_9GLOM</name>
<dbReference type="EMBL" id="QKYT01000462">
    <property type="protein sequence ID" value="RIA84889.1"/>
    <property type="molecule type" value="Genomic_DNA"/>
</dbReference>
<feature type="compositionally biased region" description="Low complexity" evidence="2">
    <location>
        <begin position="523"/>
        <end position="536"/>
    </location>
</feature>
<feature type="region of interest" description="Disordered" evidence="2">
    <location>
        <begin position="181"/>
        <end position="207"/>
    </location>
</feature>
<feature type="compositionally biased region" description="Acidic residues" evidence="2">
    <location>
        <begin position="424"/>
        <end position="434"/>
    </location>
</feature>
<gene>
    <name evidence="3" type="ORF">C1645_831610</name>
</gene>
<evidence type="ECO:0000313" key="4">
    <source>
        <dbReference type="Proteomes" id="UP000265703"/>
    </source>
</evidence>
<reference evidence="3 4" key="1">
    <citation type="submission" date="2018-06" db="EMBL/GenBank/DDBJ databases">
        <title>Comparative genomics reveals the genomic features of Rhizophagus irregularis, R. cerebriforme, R. diaphanum and Gigaspora rosea, and their symbiotic lifestyle signature.</title>
        <authorList>
            <person name="Morin E."/>
            <person name="San Clemente H."/>
            <person name="Chen E.C.H."/>
            <person name="De La Providencia I."/>
            <person name="Hainaut M."/>
            <person name="Kuo A."/>
            <person name="Kohler A."/>
            <person name="Murat C."/>
            <person name="Tang N."/>
            <person name="Roy S."/>
            <person name="Loubradou J."/>
            <person name="Henrissat B."/>
            <person name="Grigoriev I.V."/>
            <person name="Corradi N."/>
            <person name="Roux C."/>
            <person name="Martin F.M."/>
        </authorList>
    </citation>
    <scope>NUCLEOTIDE SEQUENCE [LARGE SCALE GENOMIC DNA]</scope>
    <source>
        <strain evidence="3 4">DAOM 227022</strain>
    </source>
</reference>
<feature type="compositionally biased region" description="Low complexity" evidence="2">
    <location>
        <begin position="496"/>
        <end position="506"/>
    </location>
</feature>
<dbReference type="AlphaFoldDB" id="A0A397SJ16"/>
<keyword evidence="4" id="KW-1185">Reference proteome</keyword>
<feature type="region of interest" description="Disordered" evidence="2">
    <location>
        <begin position="496"/>
        <end position="550"/>
    </location>
</feature>
<comment type="caution">
    <text evidence="3">The sequence shown here is derived from an EMBL/GenBank/DDBJ whole genome shotgun (WGS) entry which is preliminary data.</text>
</comment>
<dbReference type="Proteomes" id="UP000265703">
    <property type="component" value="Unassembled WGS sequence"/>
</dbReference>
<feature type="region of interest" description="Disordered" evidence="2">
    <location>
        <begin position="417"/>
        <end position="438"/>
    </location>
</feature>
<evidence type="ECO:0000256" key="1">
    <source>
        <dbReference type="SAM" id="Coils"/>
    </source>
</evidence>
<accession>A0A397SJ16</accession>
<evidence type="ECO:0000256" key="2">
    <source>
        <dbReference type="SAM" id="MobiDB-lite"/>
    </source>
</evidence>
<keyword evidence="1" id="KW-0175">Coiled coil</keyword>
<feature type="compositionally biased region" description="Polar residues" evidence="2">
    <location>
        <begin position="239"/>
        <end position="262"/>
    </location>
</feature>
<protein>
    <submittedName>
        <fullName evidence="3">Uncharacterized protein</fullName>
    </submittedName>
</protein>
<proteinExistence type="predicted"/>
<dbReference type="OrthoDB" id="2438121at2759"/>
<feature type="region of interest" description="Disordered" evidence="2">
    <location>
        <begin position="237"/>
        <end position="262"/>
    </location>
</feature>
<feature type="coiled-coil region" evidence="1">
    <location>
        <begin position="83"/>
        <end position="110"/>
    </location>
</feature>
<feature type="compositionally biased region" description="Low complexity" evidence="2">
    <location>
        <begin position="299"/>
        <end position="329"/>
    </location>
</feature>
<feature type="region of interest" description="Disordered" evidence="2">
    <location>
        <begin position="299"/>
        <end position="331"/>
    </location>
</feature>
<feature type="compositionally biased region" description="Low complexity" evidence="2">
    <location>
        <begin position="191"/>
        <end position="207"/>
    </location>
</feature>